<dbReference type="GO" id="GO:0016020">
    <property type="term" value="C:membrane"/>
    <property type="evidence" value="ECO:0007669"/>
    <property type="project" value="UniProtKB-SubCell"/>
</dbReference>
<feature type="transmembrane region" description="Helical" evidence="6">
    <location>
        <begin position="456"/>
        <end position="478"/>
    </location>
</feature>
<dbReference type="InterPro" id="IPR050360">
    <property type="entry name" value="MFS_Sugar_Transporters"/>
</dbReference>
<dbReference type="InterPro" id="IPR036259">
    <property type="entry name" value="MFS_trans_sf"/>
</dbReference>
<comment type="subcellular location">
    <subcellularLocation>
        <location evidence="1">Membrane</location>
        <topology evidence="1">Multi-pass membrane protein</topology>
    </subcellularLocation>
</comment>
<feature type="transmembrane region" description="Helical" evidence="6">
    <location>
        <begin position="126"/>
        <end position="145"/>
    </location>
</feature>
<comment type="caution">
    <text evidence="8">The sequence shown here is derived from an EMBL/GenBank/DDBJ whole genome shotgun (WGS) entry which is preliminary data.</text>
</comment>
<keyword evidence="5 6" id="KW-0472">Membrane</keyword>
<evidence type="ECO:0000313" key="9">
    <source>
        <dbReference type="Proteomes" id="UP001342314"/>
    </source>
</evidence>
<dbReference type="InterPro" id="IPR005828">
    <property type="entry name" value="MFS_sugar_transport-like"/>
</dbReference>
<evidence type="ECO:0000256" key="6">
    <source>
        <dbReference type="SAM" id="Phobius"/>
    </source>
</evidence>
<evidence type="ECO:0000256" key="3">
    <source>
        <dbReference type="ARBA" id="ARBA00022692"/>
    </source>
</evidence>
<dbReference type="EMBL" id="BQKY01000006">
    <property type="protein sequence ID" value="GJN90060.1"/>
    <property type="molecule type" value="Genomic_DNA"/>
</dbReference>
<comment type="similarity">
    <text evidence="2">Belongs to the major facilitator superfamily. Sugar transporter (TC 2.A.1.1) family.</text>
</comment>
<feature type="transmembrane region" description="Helical" evidence="6">
    <location>
        <begin position="383"/>
        <end position="403"/>
    </location>
</feature>
<feature type="transmembrane region" description="Helical" evidence="6">
    <location>
        <begin position="423"/>
        <end position="444"/>
    </location>
</feature>
<feature type="transmembrane region" description="Helical" evidence="6">
    <location>
        <begin position="97"/>
        <end position="119"/>
    </location>
</feature>
<keyword evidence="9" id="KW-1185">Reference proteome</keyword>
<feature type="transmembrane region" description="Helical" evidence="6">
    <location>
        <begin position="157"/>
        <end position="175"/>
    </location>
</feature>
<keyword evidence="3 6" id="KW-0812">Transmembrane</keyword>
<sequence length="566" mass="61389">MASPGGPQIKHEIYHEDKVATLDEVGENLRRSARNPWTVLKENRRALAVILAIQSNAIIVGIEFALPGNLLGIPAFLRQFGELSPTSGQYAVEAKVLTIWAALFATFQVLGLIAGGFLADRFGRRLTLYSVIFWTYILTVGRQGVMLEVIAKDWQTWLGSKIVIGFGTGIMQMAVTTTVSEMAPRELRGISLSFFNMAMNIGGLAATLIPWGTNKHYGVDPTDDRAFRVPLYVALACPTISLLLELWLLPESPWWLMMKGHKDKARKALDYLYGCQPNYDSDRAVAELEYTIAKELEMKALQKQTSYLDCFRGVDRRRTFCAVFPALTQNASGQNLAGTYATYFFQLAGQSDPLISSVITTAVGLAVNFISFFVLESKRVGRWALLFGGLIVMTACMLAIGLIDVIGGGGDTYSDAAGKCLTVFVALFIAGSTIGPGVVGWAFAGEVGSPQLRAKTATLGTAGNAILGLIWTSVLPYILDADQANLGPKAGFIFFAFGVVCCILVFFFIPDLTGRSFAEIDELFARRIPARRFASTKTTGSYGADLSGEVVHKDASLDGDKAAHSV</sequence>
<feature type="transmembrane region" description="Helical" evidence="6">
    <location>
        <begin position="490"/>
        <end position="509"/>
    </location>
</feature>
<keyword evidence="4 6" id="KW-1133">Transmembrane helix</keyword>
<dbReference type="PANTHER" id="PTHR48022">
    <property type="entry name" value="PLASTIDIC GLUCOSE TRANSPORTER 4"/>
    <property type="match status" value="1"/>
</dbReference>
<name>A0AAV5GKM7_9BASI</name>
<dbReference type="PANTHER" id="PTHR48022:SF22">
    <property type="entry name" value="MAJOR FACILITATOR SUPERFAMILY (MFS) PROFILE DOMAIN-CONTAINING PROTEIN"/>
    <property type="match status" value="1"/>
</dbReference>
<evidence type="ECO:0000256" key="4">
    <source>
        <dbReference type="ARBA" id="ARBA00022989"/>
    </source>
</evidence>
<dbReference type="AlphaFoldDB" id="A0AAV5GKM7"/>
<proteinExistence type="inferred from homology"/>
<evidence type="ECO:0000256" key="5">
    <source>
        <dbReference type="ARBA" id="ARBA00023136"/>
    </source>
</evidence>
<dbReference type="InterPro" id="IPR020846">
    <property type="entry name" value="MFS_dom"/>
</dbReference>
<gene>
    <name evidence="8" type="ORF">Rhopal_003058-T1</name>
</gene>
<evidence type="ECO:0000313" key="8">
    <source>
        <dbReference type="EMBL" id="GJN90060.1"/>
    </source>
</evidence>
<evidence type="ECO:0000259" key="7">
    <source>
        <dbReference type="PROSITE" id="PS50850"/>
    </source>
</evidence>
<feature type="transmembrane region" description="Helical" evidence="6">
    <location>
        <begin position="46"/>
        <end position="77"/>
    </location>
</feature>
<feature type="domain" description="Major facilitator superfamily (MFS) profile" evidence="7">
    <location>
        <begin position="49"/>
        <end position="513"/>
    </location>
</feature>
<reference evidence="8 9" key="1">
    <citation type="submission" date="2021-12" db="EMBL/GenBank/DDBJ databases">
        <title>High titer production of polyol ester of fatty acids by Rhodotorula paludigena BS15 towards product separation-free biomass refinery.</title>
        <authorList>
            <person name="Mano J."/>
            <person name="Ono H."/>
            <person name="Tanaka T."/>
            <person name="Naito K."/>
            <person name="Sushida H."/>
            <person name="Ike M."/>
            <person name="Tokuyasu K."/>
            <person name="Kitaoka M."/>
        </authorList>
    </citation>
    <scope>NUCLEOTIDE SEQUENCE [LARGE SCALE GENOMIC DNA]</scope>
    <source>
        <strain evidence="8 9">BS15</strain>
    </source>
</reference>
<dbReference type="Proteomes" id="UP001342314">
    <property type="component" value="Unassembled WGS sequence"/>
</dbReference>
<dbReference type="PROSITE" id="PS50850">
    <property type="entry name" value="MFS"/>
    <property type="match status" value="1"/>
</dbReference>
<feature type="transmembrane region" description="Helical" evidence="6">
    <location>
        <begin position="229"/>
        <end position="249"/>
    </location>
</feature>
<protein>
    <recommendedName>
        <fullName evidence="7">Major facilitator superfamily (MFS) profile domain-containing protein</fullName>
    </recommendedName>
</protein>
<dbReference type="Gene3D" id="1.20.1250.20">
    <property type="entry name" value="MFS general substrate transporter like domains"/>
    <property type="match status" value="1"/>
</dbReference>
<dbReference type="InterPro" id="IPR005829">
    <property type="entry name" value="Sugar_transporter_CS"/>
</dbReference>
<accession>A0AAV5GKM7</accession>
<evidence type="ECO:0000256" key="2">
    <source>
        <dbReference type="ARBA" id="ARBA00010992"/>
    </source>
</evidence>
<evidence type="ECO:0000256" key="1">
    <source>
        <dbReference type="ARBA" id="ARBA00004141"/>
    </source>
</evidence>
<dbReference type="Pfam" id="PF00083">
    <property type="entry name" value="Sugar_tr"/>
    <property type="match status" value="1"/>
</dbReference>
<feature type="transmembrane region" description="Helical" evidence="6">
    <location>
        <begin position="187"/>
        <end position="209"/>
    </location>
</feature>
<organism evidence="8 9">
    <name type="scientific">Rhodotorula paludigena</name>
    <dbReference type="NCBI Taxonomy" id="86838"/>
    <lineage>
        <taxon>Eukaryota</taxon>
        <taxon>Fungi</taxon>
        <taxon>Dikarya</taxon>
        <taxon>Basidiomycota</taxon>
        <taxon>Pucciniomycotina</taxon>
        <taxon>Microbotryomycetes</taxon>
        <taxon>Sporidiobolales</taxon>
        <taxon>Sporidiobolaceae</taxon>
        <taxon>Rhodotorula</taxon>
    </lineage>
</organism>
<dbReference type="FunFam" id="1.20.1250.20:FF:000078">
    <property type="entry name" value="MFS maltose transporter, putative"/>
    <property type="match status" value="1"/>
</dbReference>
<dbReference type="PROSITE" id="PS00216">
    <property type="entry name" value="SUGAR_TRANSPORT_1"/>
    <property type="match status" value="1"/>
</dbReference>
<dbReference type="GO" id="GO:0005351">
    <property type="term" value="F:carbohydrate:proton symporter activity"/>
    <property type="evidence" value="ECO:0007669"/>
    <property type="project" value="TreeGrafter"/>
</dbReference>
<dbReference type="SUPFAM" id="SSF103473">
    <property type="entry name" value="MFS general substrate transporter"/>
    <property type="match status" value="1"/>
</dbReference>